<dbReference type="Proteomes" id="UP001261125">
    <property type="component" value="Unassembled WGS sequence"/>
</dbReference>
<keyword evidence="2" id="KW-0805">Transcription regulation</keyword>
<dbReference type="Gene3D" id="1.10.1660.10">
    <property type="match status" value="1"/>
</dbReference>
<reference evidence="7 8" key="1">
    <citation type="submission" date="2023-09" db="EMBL/GenBank/DDBJ databases">
        <title>Microbacterium fusihabitans sp. nov., Microbacterium phycihabitans sp. nov., and Microbacterium cervinum sp. nov., isolated from dried seaweeds of beach.</title>
        <authorList>
            <person name="Lee S.D."/>
        </authorList>
    </citation>
    <scope>NUCLEOTIDE SEQUENCE [LARGE SCALE GENOMIC DNA]</scope>
    <source>
        <strain evidence="7 8">KSW2-29</strain>
    </source>
</reference>
<evidence type="ECO:0000256" key="5">
    <source>
        <dbReference type="SAM" id="MobiDB-lite"/>
    </source>
</evidence>
<feature type="region of interest" description="Disordered" evidence="5">
    <location>
        <begin position="140"/>
        <end position="179"/>
    </location>
</feature>
<comment type="caution">
    <text evidence="7">The sequence shown here is derived from an EMBL/GenBank/DDBJ whole genome shotgun (WGS) entry which is preliminary data.</text>
</comment>
<keyword evidence="3" id="KW-0238">DNA-binding</keyword>
<dbReference type="InterPro" id="IPR047057">
    <property type="entry name" value="MerR_fam"/>
</dbReference>
<dbReference type="EMBL" id="JAWDIT010000002">
    <property type="protein sequence ID" value="MDU0345332.1"/>
    <property type="molecule type" value="Genomic_DNA"/>
</dbReference>
<dbReference type="SMART" id="SM00422">
    <property type="entry name" value="HTH_MERR"/>
    <property type="match status" value="1"/>
</dbReference>
<evidence type="ECO:0000256" key="1">
    <source>
        <dbReference type="ARBA" id="ARBA00022491"/>
    </source>
</evidence>
<keyword evidence="8" id="KW-1185">Reference proteome</keyword>
<gene>
    <name evidence="7" type="ORF">RWH44_06405</name>
</gene>
<sequence>MKSSGEPIGDAAARFGLDTHVLRHWEDEGLLHPARDAAGRRRFGEDDIVRIAVILRNKAAGMSLEQIRVLLDEEAPDRHRVLEEHIAELDRRAADIAEARAMTEHALRCRSHDITQCPRFRRHVGDVLSGEARWLLDRTEPRGGPVVAPSGSAPSRSRRTPAAVEAAIHTAPAAARGAN</sequence>
<evidence type="ECO:0000256" key="4">
    <source>
        <dbReference type="ARBA" id="ARBA00023163"/>
    </source>
</evidence>
<evidence type="ECO:0000256" key="2">
    <source>
        <dbReference type="ARBA" id="ARBA00023015"/>
    </source>
</evidence>
<dbReference type="RefSeq" id="WP_316003928.1">
    <property type="nucleotide sequence ID" value="NZ_JAWDIT010000002.1"/>
</dbReference>
<accession>A0ABU3SKK4</accession>
<evidence type="ECO:0000313" key="7">
    <source>
        <dbReference type="EMBL" id="MDU0345332.1"/>
    </source>
</evidence>
<dbReference type="Pfam" id="PF13411">
    <property type="entry name" value="MerR_1"/>
    <property type="match status" value="1"/>
</dbReference>
<dbReference type="SUPFAM" id="SSF46955">
    <property type="entry name" value="Putative DNA-binding domain"/>
    <property type="match status" value="1"/>
</dbReference>
<keyword evidence="1" id="KW-0678">Repressor</keyword>
<proteinExistence type="predicted"/>
<evidence type="ECO:0000259" key="6">
    <source>
        <dbReference type="PROSITE" id="PS50937"/>
    </source>
</evidence>
<dbReference type="PANTHER" id="PTHR30204:SF69">
    <property type="entry name" value="MERR-FAMILY TRANSCRIPTIONAL REGULATOR"/>
    <property type="match status" value="1"/>
</dbReference>
<evidence type="ECO:0000313" key="8">
    <source>
        <dbReference type="Proteomes" id="UP001261125"/>
    </source>
</evidence>
<feature type="compositionally biased region" description="Low complexity" evidence="5">
    <location>
        <begin position="143"/>
        <end position="164"/>
    </location>
</feature>
<dbReference type="PANTHER" id="PTHR30204">
    <property type="entry name" value="REDOX-CYCLING DRUG-SENSING TRANSCRIPTIONAL ACTIVATOR SOXR"/>
    <property type="match status" value="1"/>
</dbReference>
<keyword evidence="4" id="KW-0804">Transcription</keyword>
<protein>
    <submittedName>
        <fullName evidence="7">MerR family transcriptional regulator</fullName>
    </submittedName>
</protein>
<dbReference type="PROSITE" id="PS50937">
    <property type="entry name" value="HTH_MERR_2"/>
    <property type="match status" value="1"/>
</dbReference>
<name>A0ABU3SKK4_9MICO</name>
<dbReference type="InterPro" id="IPR009061">
    <property type="entry name" value="DNA-bd_dom_put_sf"/>
</dbReference>
<evidence type="ECO:0000256" key="3">
    <source>
        <dbReference type="ARBA" id="ARBA00023125"/>
    </source>
</evidence>
<organism evidence="7 8">
    <name type="scientific">Microbacterium phycohabitans</name>
    <dbReference type="NCBI Taxonomy" id="3075993"/>
    <lineage>
        <taxon>Bacteria</taxon>
        <taxon>Bacillati</taxon>
        <taxon>Actinomycetota</taxon>
        <taxon>Actinomycetes</taxon>
        <taxon>Micrococcales</taxon>
        <taxon>Microbacteriaceae</taxon>
        <taxon>Microbacterium</taxon>
    </lineage>
</organism>
<dbReference type="InterPro" id="IPR000551">
    <property type="entry name" value="MerR-type_HTH_dom"/>
</dbReference>
<feature type="domain" description="HTH merR-type" evidence="6">
    <location>
        <begin position="8"/>
        <end position="73"/>
    </location>
</feature>